<reference evidence="1" key="2">
    <citation type="journal article" date="2015" name="Data Brief">
        <title>Shoot transcriptome of the giant reed, Arundo donax.</title>
        <authorList>
            <person name="Barrero R.A."/>
            <person name="Guerrero F.D."/>
            <person name="Moolhuijzen P."/>
            <person name="Goolsby J.A."/>
            <person name="Tidwell J."/>
            <person name="Bellgard S.E."/>
            <person name="Bellgard M.I."/>
        </authorList>
    </citation>
    <scope>NUCLEOTIDE SEQUENCE</scope>
    <source>
        <tissue evidence="1">Shoot tissue taken approximately 20 cm above the soil surface</tissue>
    </source>
</reference>
<sequence length="15" mass="1558">MLHSEGSNLDSSPAI</sequence>
<name>A0A0A8Y545_ARUDO</name>
<reference evidence="1" key="1">
    <citation type="submission" date="2014-09" db="EMBL/GenBank/DDBJ databases">
        <authorList>
            <person name="Magalhaes I.L.F."/>
            <person name="Oliveira U."/>
            <person name="Santos F.R."/>
            <person name="Vidigal T.H.D.A."/>
            <person name="Brescovit A.D."/>
            <person name="Santos A.J."/>
        </authorList>
    </citation>
    <scope>NUCLEOTIDE SEQUENCE</scope>
    <source>
        <tissue evidence="1">Shoot tissue taken approximately 20 cm above the soil surface</tissue>
    </source>
</reference>
<proteinExistence type="predicted"/>
<protein>
    <submittedName>
        <fullName evidence="1">Uncharacterized protein</fullName>
    </submittedName>
</protein>
<dbReference type="EMBL" id="GBRH01277917">
    <property type="protein sequence ID" value="JAD19978.1"/>
    <property type="molecule type" value="Transcribed_RNA"/>
</dbReference>
<evidence type="ECO:0000313" key="1">
    <source>
        <dbReference type="EMBL" id="JAD19978.1"/>
    </source>
</evidence>
<accession>A0A0A8Y545</accession>
<organism evidence="1">
    <name type="scientific">Arundo donax</name>
    <name type="common">Giant reed</name>
    <name type="synonym">Donax arundinaceus</name>
    <dbReference type="NCBI Taxonomy" id="35708"/>
    <lineage>
        <taxon>Eukaryota</taxon>
        <taxon>Viridiplantae</taxon>
        <taxon>Streptophyta</taxon>
        <taxon>Embryophyta</taxon>
        <taxon>Tracheophyta</taxon>
        <taxon>Spermatophyta</taxon>
        <taxon>Magnoliopsida</taxon>
        <taxon>Liliopsida</taxon>
        <taxon>Poales</taxon>
        <taxon>Poaceae</taxon>
        <taxon>PACMAD clade</taxon>
        <taxon>Arundinoideae</taxon>
        <taxon>Arundineae</taxon>
        <taxon>Arundo</taxon>
    </lineage>
</organism>